<dbReference type="PROSITE" id="PS50127">
    <property type="entry name" value="UBC_2"/>
    <property type="match status" value="1"/>
</dbReference>
<proteinExistence type="predicted"/>
<reference evidence="2" key="1">
    <citation type="journal article" date="2020" name="Nature">
        <title>Giant virus diversity and host interactions through global metagenomics.</title>
        <authorList>
            <person name="Schulz F."/>
            <person name="Roux S."/>
            <person name="Paez-Espino D."/>
            <person name="Jungbluth S."/>
            <person name="Walsh D.A."/>
            <person name="Denef V.J."/>
            <person name="McMahon K.D."/>
            <person name="Konstantinidis K.T."/>
            <person name="Eloe-Fadrosh E.A."/>
            <person name="Kyrpides N.C."/>
            <person name="Woyke T."/>
        </authorList>
    </citation>
    <scope>NUCLEOTIDE SEQUENCE</scope>
    <source>
        <strain evidence="2">GVMAG-S-1035085-51</strain>
    </source>
</reference>
<accession>A0A6C0M0C7</accession>
<dbReference type="SMART" id="SM00212">
    <property type="entry name" value="UBCc"/>
    <property type="match status" value="1"/>
</dbReference>
<dbReference type="Gene3D" id="3.10.110.10">
    <property type="entry name" value="Ubiquitin Conjugating Enzyme"/>
    <property type="match status" value="1"/>
</dbReference>
<dbReference type="CDD" id="cd23799">
    <property type="entry name" value="UBCc_UBE2J"/>
    <property type="match status" value="1"/>
</dbReference>
<protein>
    <recommendedName>
        <fullName evidence="1">UBC core domain-containing protein</fullName>
    </recommendedName>
</protein>
<dbReference type="InterPro" id="IPR016135">
    <property type="entry name" value="UBQ-conjugating_enzyme/RWD"/>
</dbReference>
<evidence type="ECO:0000313" key="2">
    <source>
        <dbReference type="EMBL" id="QHU35735.1"/>
    </source>
</evidence>
<name>A0A6C0M0C7_9ZZZZ</name>
<dbReference type="AlphaFoldDB" id="A0A6C0M0C7"/>
<feature type="domain" description="UBC core" evidence="1">
    <location>
        <begin position="1"/>
        <end position="150"/>
    </location>
</feature>
<dbReference type="InterPro" id="IPR000608">
    <property type="entry name" value="UBC"/>
</dbReference>
<dbReference type="SUPFAM" id="SSF54495">
    <property type="entry name" value="UBC-like"/>
    <property type="match status" value="1"/>
</dbReference>
<organism evidence="2">
    <name type="scientific">viral metagenome</name>
    <dbReference type="NCBI Taxonomy" id="1070528"/>
    <lineage>
        <taxon>unclassified sequences</taxon>
        <taxon>metagenomes</taxon>
        <taxon>organismal metagenomes</taxon>
    </lineage>
</organism>
<dbReference type="EMBL" id="MN740611">
    <property type="protein sequence ID" value="QHU35735.1"/>
    <property type="molecule type" value="Genomic_DNA"/>
</dbReference>
<evidence type="ECO:0000259" key="1">
    <source>
        <dbReference type="PROSITE" id="PS50127"/>
    </source>
</evidence>
<dbReference type="Pfam" id="PF00179">
    <property type="entry name" value="UQ_con"/>
    <property type="match status" value="1"/>
</dbReference>
<sequence length="197" mass="22704">MHKDPLDTIKVTIKNDNVDSWYVKIYNLPDEEYKNGEYILEIIIPSDYPQRAPDFMMLTPSGRFDINRKLCFSNSGYHPESWSPIWNMKTIIVGFVSFFLEKSSVGIGHITCTSEQRIAYAQSSIEYNKNKFPNIVFEEIVKEEVKPSTSNDIVKEEVKPSTSNNIVKEEKVKSSTSKKKIAKEVTKLEKNLNDIKI</sequence>